<proteinExistence type="predicted"/>
<protein>
    <submittedName>
        <fullName evidence="1">Uncharacterized protein</fullName>
    </submittedName>
</protein>
<accession>A0ABX3PGQ5</accession>
<dbReference type="Proteomes" id="UP000192652">
    <property type="component" value="Unassembled WGS sequence"/>
</dbReference>
<comment type="caution">
    <text evidence="1">The sequence shown here is derived from an EMBL/GenBank/DDBJ whole genome shotgun (WGS) entry which is preliminary data.</text>
</comment>
<organism evidence="1 2">
    <name type="scientific">Xaviernesmea rhizosphaerae</name>
    <dbReference type="NCBI Taxonomy" id="1672749"/>
    <lineage>
        <taxon>Bacteria</taxon>
        <taxon>Pseudomonadati</taxon>
        <taxon>Pseudomonadota</taxon>
        <taxon>Alphaproteobacteria</taxon>
        <taxon>Hyphomicrobiales</taxon>
        <taxon>Rhizobiaceae</taxon>
        <taxon>Rhizobium/Agrobacterium group</taxon>
        <taxon>Xaviernesmea</taxon>
    </lineage>
</organism>
<gene>
    <name evidence="1" type="ORF">BTR14_03075</name>
</gene>
<sequence length="281" mass="31308">MIMETSWSLAQALAWIIEQKHGVRLEADNNTAIAIMLLDVEDVLPPGAADKSLLELIWHLEKGKFPASAVREDNRETVTIPPNYWPQLKITPMFHGESPRGDRLDVPVEQGSKILAPAYGSVRLMPCDVMQCWPENGYDVQATSGRGMEVCTPFHGQDELPPAVVRVFETLVDAAPPASPAPANGDRIGKVDRKELRAQLKKANRFAIDNGLKPWTKGEAETQLPDIFPGRYSRDRIRSELKHDDVARLFQSGPGRPRNSKTNINRNNELELIRAVFSSAN</sequence>
<evidence type="ECO:0000313" key="2">
    <source>
        <dbReference type="Proteomes" id="UP000192652"/>
    </source>
</evidence>
<keyword evidence="2" id="KW-1185">Reference proteome</keyword>
<reference evidence="1 2" key="1">
    <citation type="journal article" date="2017" name="Antonie Van Leeuwenhoek">
        <title>Rhizobium rhizosphaerae sp. nov., a novel species isolated from rice rhizosphere.</title>
        <authorList>
            <person name="Zhao J.J."/>
            <person name="Zhang J."/>
            <person name="Zhang R.J."/>
            <person name="Zhang C.W."/>
            <person name="Yin H.Q."/>
            <person name="Zhang X.X."/>
        </authorList>
    </citation>
    <scope>NUCLEOTIDE SEQUENCE [LARGE SCALE GENOMIC DNA]</scope>
    <source>
        <strain evidence="1 2">RD15</strain>
    </source>
</reference>
<name>A0ABX3PGQ5_9HYPH</name>
<dbReference type="EMBL" id="MSPX01000002">
    <property type="protein sequence ID" value="OQP87567.1"/>
    <property type="molecule type" value="Genomic_DNA"/>
</dbReference>
<evidence type="ECO:0000313" key="1">
    <source>
        <dbReference type="EMBL" id="OQP87567.1"/>
    </source>
</evidence>
<dbReference type="RefSeq" id="WP_081173716.1">
    <property type="nucleotide sequence ID" value="NZ_MSPX01000002.1"/>
</dbReference>